<dbReference type="Gene3D" id="3.30.9.10">
    <property type="entry name" value="D-Amino Acid Oxidase, subunit A, domain 2"/>
    <property type="match status" value="1"/>
</dbReference>
<dbReference type="EMBL" id="HE965806">
    <property type="protein sequence ID" value="CCJ56084.1"/>
    <property type="molecule type" value="Genomic_DNA"/>
</dbReference>
<dbReference type="InterPro" id="IPR036188">
    <property type="entry name" value="FAD/NAD-bd_sf"/>
</dbReference>
<evidence type="ECO:0000256" key="1">
    <source>
        <dbReference type="ARBA" id="ARBA00023002"/>
    </source>
</evidence>
<dbReference type="Proteomes" id="UP000007564">
    <property type="component" value="Chromosome"/>
</dbReference>
<protein>
    <submittedName>
        <fullName evidence="3">Putative amino acid oxidoreductase</fullName>
    </submittedName>
</protein>
<dbReference type="PANTHER" id="PTHR13847">
    <property type="entry name" value="SARCOSINE DEHYDROGENASE-RELATED"/>
    <property type="match status" value="1"/>
</dbReference>
<reference evidence="3 4" key="1">
    <citation type="journal article" date="2012" name="BMC Genomics">
        <title>Comparative genomics of the classical Bordetella subspecies: the evolution and exchange of virulence-associated diversity amongst closely related pathogens.</title>
        <authorList>
            <person name="Park J."/>
            <person name="Zhang Y."/>
            <person name="Buboltz A.M."/>
            <person name="Zhang X."/>
            <person name="Schuster S.C."/>
            <person name="Ahuja U."/>
            <person name="Liu M."/>
            <person name="Miller J.F."/>
            <person name="Sebaihia M."/>
            <person name="Bentley S.D."/>
            <person name="Parkhill J."/>
            <person name="Harvill E.T."/>
        </authorList>
    </citation>
    <scope>NUCLEOTIDE SEQUENCE [LARGE SCALE GENOMIC DNA]</scope>
    <source>
        <strain evidence="3 4">253</strain>
    </source>
</reference>
<sequence>MEMGSMSKEIIVLGAGMVGVCAALHLQRRGHRVTLVDRREPGLETSYGNAGIIQREAVEPYAFPRGLATLLRVALRRGFDIRYHWGALPALLPRLAAYYAASAPRRYRPIALAYGQIIAHCTDEHQALIDASGCGDLIRRTGFRSLFRGAAGFRAATREARRLADECGVALKIESASDLEQAEPALRPGVSAGAIHWQEPWSVADPGALVAAYAERFQAEGGTVLCGDAGTLQRTGAGWSVQVDEPAGPARREAGHAVVALGPWSDGLLRRFGYRLPLFVKRGYHRHYQCAAMPSMPVQDADCGFVLSPMQRGLRLATGAELARQDAPPTPVQLARAETAARDLYALGEPAEPDFWMGSRPCTVDMLPVIGAAPRHPGLWFNLGHGHQGFTLGPVSGRLLAELVDGAPTVVDAAPYSPARFG</sequence>
<dbReference type="SUPFAM" id="SSF51905">
    <property type="entry name" value="FAD/NAD(P)-binding domain"/>
    <property type="match status" value="1"/>
</dbReference>
<evidence type="ECO:0000259" key="2">
    <source>
        <dbReference type="Pfam" id="PF01266"/>
    </source>
</evidence>
<dbReference type="Gene3D" id="3.50.50.60">
    <property type="entry name" value="FAD/NAD(P)-binding domain"/>
    <property type="match status" value="2"/>
</dbReference>
<gene>
    <name evidence="3" type="ORF">BN112_4170</name>
</gene>
<proteinExistence type="predicted"/>
<dbReference type="SUPFAM" id="SSF54373">
    <property type="entry name" value="FAD-linked reductases, C-terminal domain"/>
    <property type="match status" value="1"/>
</dbReference>
<dbReference type="AlphaFoldDB" id="A0A0C6PCK6"/>
<dbReference type="Pfam" id="PF01266">
    <property type="entry name" value="DAO"/>
    <property type="match status" value="1"/>
</dbReference>
<organism evidence="3 4">
    <name type="scientific">Bordetella bronchiseptica 253</name>
    <dbReference type="NCBI Taxonomy" id="568707"/>
    <lineage>
        <taxon>Bacteria</taxon>
        <taxon>Pseudomonadati</taxon>
        <taxon>Pseudomonadota</taxon>
        <taxon>Betaproteobacteria</taxon>
        <taxon>Burkholderiales</taxon>
        <taxon>Alcaligenaceae</taxon>
        <taxon>Bordetella</taxon>
    </lineage>
</organism>
<dbReference type="OrthoDB" id="18526at2"/>
<dbReference type="RefSeq" id="WP_015064954.1">
    <property type="nucleotide sequence ID" value="NC_019382.1"/>
</dbReference>
<evidence type="ECO:0000313" key="3">
    <source>
        <dbReference type="EMBL" id="CCJ56084.1"/>
    </source>
</evidence>
<keyword evidence="1" id="KW-0560">Oxidoreductase</keyword>
<name>A0A0C6PCK6_BORBO</name>
<accession>A0A0C6PCK6</accession>
<dbReference type="KEGG" id="bbh:BN112_4170"/>
<evidence type="ECO:0000313" key="4">
    <source>
        <dbReference type="Proteomes" id="UP000007564"/>
    </source>
</evidence>
<feature type="domain" description="FAD dependent oxidoreductase" evidence="2">
    <location>
        <begin position="10"/>
        <end position="403"/>
    </location>
</feature>
<dbReference type="GO" id="GO:0016491">
    <property type="term" value="F:oxidoreductase activity"/>
    <property type="evidence" value="ECO:0007669"/>
    <property type="project" value="UniProtKB-KW"/>
</dbReference>
<dbReference type="PANTHER" id="PTHR13847:SF289">
    <property type="entry name" value="GLYCINE OXIDASE"/>
    <property type="match status" value="1"/>
</dbReference>
<dbReference type="InterPro" id="IPR006076">
    <property type="entry name" value="FAD-dep_OxRdtase"/>
</dbReference>
<dbReference type="GO" id="GO:0005737">
    <property type="term" value="C:cytoplasm"/>
    <property type="evidence" value="ECO:0007669"/>
    <property type="project" value="TreeGrafter"/>
</dbReference>
<dbReference type="HOGENOM" id="CLU_007884_9_0_4"/>